<organism evidence="2 3">
    <name type="scientific">Raphanus sativus</name>
    <name type="common">Radish</name>
    <name type="synonym">Raphanus raphanistrum var. sativus</name>
    <dbReference type="NCBI Taxonomy" id="3726"/>
    <lineage>
        <taxon>Eukaryota</taxon>
        <taxon>Viridiplantae</taxon>
        <taxon>Streptophyta</taxon>
        <taxon>Embryophyta</taxon>
        <taxon>Tracheophyta</taxon>
        <taxon>Spermatophyta</taxon>
        <taxon>Magnoliopsida</taxon>
        <taxon>eudicotyledons</taxon>
        <taxon>Gunneridae</taxon>
        <taxon>Pentapetalae</taxon>
        <taxon>rosids</taxon>
        <taxon>malvids</taxon>
        <taxon>Brassicales</taxon>
        <taxon>Brassicaceae</taxon>
        <taxon>Brassiceae</taxon>
        <taxon>Raphanus</taxon>
    </lineage>
</organism>
<dbReference type="GeneID" id="108806106"/>
<feature type="region of interest" description="Disordered" evidence="1">
    <location>
        <begin position="306"/>
        <end position="325"/>
    </location>
</feature>
<dbReference type="KEGG" id="rsz:108806106"/>
<dbReference type="PANTHER" id="PTHR34661">
    <property type="entry name" value="INCREASED DNA METHYLATION 3"/>
    <property type="match status" value="1"/>
</dbReference>
<dbReference type="RefSeq" id="XP_018433637.1">
    <property type="nucleotide sequence ID" value="XM_018578135.2"/>
</dbReference>
<accession>A0A6J0JDD9</accession>
<dbReference type="RefSeq" id="XP_056843809.1">
    <property type="nucleotide sequence ID" value="XM_056987829.1"/>
</dbReference>
<sequence>MSLCSDGLSSDPYFLVDFIMSNYLGPDVFSDIPRCSASQRLSKRLPPYTPKHIGSSSLTLSQLQNLYYYLLRHADSTLLLHPDMVLMYLKGYLPMEPSGELHQFTHYFPTSLHPQKRYSPSLEIVKGILVIDDPESLAFISKEDLQRFRCLSRLDDLRIDPVLSLSPPRPVKLLDESPGTEQDCLSNGNVTSDGVITNQELEDTSKRKKVEEAVAGDVYEKNSESISEDIPQRKEKENEKECSRKEEEMSNGLVTNSSAEPLETCKRKKAEEEEEAVPAAHASCGIISKTPEKFRETYKRRRFKNSSTNKNGETLLKTDKTDQPTCDAEPAVVVTSTGTASKGTSIGAVDIGVNKIAYFFQVALPGVSKENGQFSCEIASDGKVILEGSTTTGQKTIERFSRVYKMKSGNLCPPGPFKLSFSLPGPVDPRFVSPIFRSDGIFEAVVIRQKHST</sequence>
<name>A0A6J0JDD9_RAPSA</name>
<dbReference type="Gene3D" id="2.60.40.790">
    <property type="match status" value="1"/>
</dbReference>
<feature type="region of interest" description="Disordered" evidence="1">
    <location>
        <begin position="174"/>
        <end position="193"/>
    </location>
</feature>
<reference evidence="3 4" key="2">
    <citation type="submission" date="2025-04" db="UniProtKB">
        <authorList>
            <consortium name="RefSeq"/>
        </authorList>
    </citation>
    <scope>IDENTIFICATION</scope>
    <source>
        <tissue evidence="3 4">Leaf</tissue>
    </source>
</reference>
<feature type="compositionally biased region" description="Polar residues" evidence="1">
    <location>
        <begin position="179"/>
        <end position="193"/>
    </location>
</feature>
<dbReference type="GO" id="GO:0005634">
    <property type="term" value="C:nucleus"/>
    <property type="evidence" value="ECO:0007669"/>
    <property type="project" value="TreeGrafter"/>
</dbReference>
<dbReference type="InterPro" id="IPR039321">
    <property type="entry name" value="IDM2/3-like"/>
</dbReference>
<proteinExistence type="predicted"/>
<feature type="compositionally biased region" description="Basic and acidic residues" evidence="1">
    <location>
        <begin position="230"/>
        <end position="248"/>
    </location>
</feature>
<gene>
    <name evidence="3 4" type="primary">LOC108806106</name>
</gene>
<protein>
    <submittedName>
        <fullName evidence="3 4">Increased DNA methylation 3</fullName>
    </submittedName>
</protein>
<evidence type="ECO:0000313" key="4">
    <source>
        <dbReference type="RefSeq" id="XP_056843809.1"/>
    </source>
</evidence>
<dbReference type="Proteomes" id="UP000504610">
    <property type="component" value="Chromosome 6"/>
</dbReference>
<feature type="region of interest" description="Disordered" evidence="1">
    <location>
        <begin position="219"/>
        <end position="254"/>
    </location>
</feature>
<evidence type="ECO:0000256" key="1">
    <source>
        <dbReference type="SAM" id="MobiDB-lite"/>
    </source>
</evidence>
<evidence type="ECO:0000313" key="2">
    <source>
        <dbReference type="Proteomes" id="UP000504610"/>
    </source>
</evidence>
<evidence type="ECO:0000313" key="3">
    <source>
        <dbReference type="RefSeq" id="XP_018433637.1"/>
    </source>
</evidence>
<dbReference type="FunFam" id="2.60.40.790:FF:000049">
    <property type="entry name" value="Increased DNA methylation 3"/>
    <property type="match status" value="1"/>
</dbReference>
<dbReference type="CDD" id="cd06464">
    <property type="entry name" value="ACD_sHsps-like"/>
    <property type="match status" value="1"/>
</dbReference>
<dbReference type="PANTHER" id="PTHR34661:SF10">
    <property type="entry name" value="SHSP DOMAIN-CONTAINING PROTEIN"/>
    <property type="match status" value="1"/>
</dbReference>
<dbReference type="AlphaFoldDB" id="A0A6J0JDD9"/>
<dbReference type="OrthoDB" id="1211981at2759"/>
<reference evidence="2" key="1">
    <citation type="journal article" date="2019" name="Database">
        <title>The radish genome database (RadishGD): an integrated information resource for radish genomics.</title>
        <authorList>
            <person name="Yu H.J."/>
            <person name="Baek S."/>
            <person name="Lee Y.J."/>
            <person name="Cho A."/>
            <person name="Mun J.H."/>
        </authorList>
    </citation>
    <scope>NUCLEOTIDE SEQUENCE [LARGE SCALE GENOMIC DNA]</scope>
    <source>
        <strain evidence="2">cv. WK10039</strain>
    </source>
</reference>
<dbReference type="InterPro" id="IPR008978">
    <property type="entry name" value="HSP20-like_chaperone"/>
</dbReference>
<keyword evidence="2" id="KW-1185">Reference proteome</keyword>